<organism evidence="1 2">
    <name type="scientific">Tritrichomonas musculus</name>
    <dbReference type="NCBI Taxonomy" id="1915356"/>
    <lineage>
        <taxon>Eukaryota</taxon>
        <taxon>Metamonada</taxon>
        <taxon>Parabasalia</taxon>
        <taxon>Tritrichomonadida</taxon>
        <taxon>Tritrichomonadidae</taxon>
        <taxon>Tritrichomonas</taxon>
    </lineage>
</organism>
<accession>A0ABR2IMT4</accession>
<dbReference type="Proteomes" id="UP001470230">
    <property type="component" value="Unassembled WGS sequence"/>
</dbReference>
<evidence type="ECO:0008006" key="3">
    <source>
        <dbReference type="Google" id="ProtNLM"/>
    </source>
</evidence>
<evidence type="ECO:0000313" key="2">
    <source>
        <dbReference type="Proteomes" id="UP001470230"/>
    </source>
</evidence>
<gene>
    <name evidence="1" type="ORF">M9Y10_010605</name>
</gene>
<name>A0ABR2IMT4_9EUKA</name>
<keyword evidence="2" id="KW-1185">Reference proteome</keyword>
<proteinExistence type="predicted"/>
<sequence>MIKKQSRELTTFEKSFLSTREKIQFAVEVSKPELIPKLIKNFEYYIPGFHLKLEDTKYVYQDNPITLHEIPKSIKTARDACEYISKIDYEFEDTLSIISANENLVAVSVSHMACDGGFFIDIFDKLLLDDQYPLKSIFPLTTGHVLQDELSKVTKSEIQEYQKSKCNLTTLKWSDNFQELRKNVTENTLCKYLVDETAAKDFQFIKSKISLNDSYMANYALSMMALNDNLDSNFGMATCVDMRQLMDPKDRNPSNSQNFTDMYVLAQNVTPKMTIREVAKLFRQDLNQKLKNGGIFTAYQSHFDSDFVYDSKNTSNADISNIGRFKTDNENTKFITDTWIQTKNQAIGAEGFVGLVLFSREKNGVNTLVTRIQQPCSVINDRDAKILMNSLMHLMKEAPVDISIQEAYDELRRFQRTQ</sequence>
<protein>
    <recommendedName>
        <fullName evidence="3">Condensation domain-containing protein</fullName>
    </recommendedName>
</protein>
<reference evidence="1 2" key="1">
    <citation type="submission" date="2024-04" db="EMBL/GenBank/DDBJ databases">
        <title>Tritrichomonas musculus Genome.</title>
        <authorList>
            <person name="Alves-Ferreira E."/>
            <person name="Grigg M."/>
            <person name="Lorenzi H."/>
            <person name="Galac M."/>
        </authorList>
    </citation>
    <scope>NUCLEOTIDE SEQUENCE [LARGE SCALE GENOMIC DNA]</scope>
    <source>
        <strain evidence="1 2">EAF2021</strain>
    </source>
</reference>
<dbReference type="EMBL" id="JAPFFF010000016">
    <property type="protein sequence ID" value="KAK8865074.1"/>
    <property type="molecule type" value="Genomic_DNA"/>
</dbReference>
<evidence type="ECO:0000313" key="1">
    <source>
        <dbReference type="EMBL" id="KAK8865074.1"/>
    </source>
</evidence>
<comment type="caution">
    <text evidence="1">The sequence shown here is derived from an EMBL/GenBank/DDBJ whole genome shotgun (WGS) entry which is preliminary data.</text>
</comment>